<dbReference type="NCBIfam" id="TIGR01409">
    <property type="entry name" value="TAT_signal_seq"/>
    <property type="match status" value="1"/>
</dbReference>
<protein>
    <recommendedName>
        <fullName evidence="2">phospholipase C</fullName>
        <ecNumber evidence="2">3.1.4.3</ecNumber>
    </recommendedName>
</protein>
<comment type="caution">
    <text evidence="5">The sequence shown here is derived from an EMBL/GenBank/DDBJ whole genome shotgun (WGS) entry which is preliminary data.</text>
</comment>
<keyword evidence="4" id="KW-0732">Signal</keyword>
<feature type="chain" id="PRO_5017947784" description="phospholipase C" evidence="4">
    <location>
        <begin position="32"/>
        <end position="520"/>
    </location>
</feature>
<accession>A0A3M8RBL9</accession>
<dbReference type="InterPro" id="IPR017850">
    <property type="entry name" value="Alkaline_phosphatase_core_sf"/>
</dbReference>
<dbReference type="EC" id="3.1.4.3" evidence="2"/>
<name>A0A3M8RBL9_9PROT</name>
<dbReference type="PROSITE" id="PS51257">
    <property type="entry name" value="PROKAR_LIPOPROTEIN"/>
    <property type="match status" value="1"/>
</dbReference>
<dbReference type="InterPro" id="IPR019546">
    <property type="entry name" value="TAT_signal_bac_arc"/>
</dbReference>
<evidence type="ECO:0000256" key="2">
    <source>
        <dbReference type="ARBA" id="ARBA00012018"/>
    </source>
</evidence>
<dbReference type="RefSeq" id="WP_123102746.1">
    <property type="nucleotide sequence ID" value="NZ_CP127527.1"/>
</dbReference>
<organism evidence="5">
    <name type="scientific">Acidithiobacillus sulfuriphilus</name>
    <dbReference type="NCBI Taxonomy" id="1867749"/>
    <lineage>
        <taxon>Bacteria</taxon>
        <taxon>Pseudomonadati</taxon>
        <taxon>Pseudomonadota</taxon>
        <taxon>Acidithiobacillia</taxon>
        <taxon>Acidithiobacillales</taxon>
        <taxon>Acidithiobacillaceae</taxon>
        <taxon>Acidithiobacillus</taxon>
    </lineage>
</organism>
<dbReference type="PROSITE" id="PS51318">
    <property type="entry name" value="TAT"/>
    <property type="match status" value="1"/>
</dbReference>
<dbReference type="Gene3D" id="3.40.720.10">
    <property type="entry name" value="Alkaline Phosphatase, subunit A"/>
    <property type="match status" value="2"/>
</dbReference>
<dbReference type="CDD" id="cd16013">
    <property type="entry name" value="AcpA"/>
    <property type="match status" value="1"/>
</dbReference>
<evidence type="ECO:0000256" key="4">
    <source>
        <dbReference type="SAM" id="SignalP"/>
    </source>
</evidence>
<dbReference type="SUPFAM" id="SSF53649">
    <property type="entry name" value="Alkaline phosphatase-like"/>
    <property type="match status" value="1"/>
</dbReference>
<dbReference type="Pfam" id="PF04185">
    <property type="entry name" value="Phosphoesterase"/>
    <property type="match status" value="1"/>
</dbReference>
<proteinExistence type="inferred from homology"/>
<evidence type="ECO:0000256" key="1">
    <source>
        <dbReference type="ARBA" id="ARBA00009717"/>
    </source>
</evidence>
<comment type="similarity">
    <text evidence="1">Belongs to the bacterial phospholipase C family.</text>
</comment>
<dbReference type="InterPro" id="IPR006311">
    <property type="entry name" value="TAT_signal"/>
</dbReference>
<dbReference type="GO" id="GO:0034480">
    <property type="term" value="F:phosphatidylcholine phospholipase C activity"/>
    <property type="evidence" value="ECO:0007669"/>
    <property type="project" value="UniProtKB-EC"/>
</dbReference>
<feature type="signal peptide" evidence="4">
    <location>
        <begin position="1"/>
        <end position="31"/>
    </location>
</feature>
<dbReference type="InterPro" id="IPR007312">
    <property type="entry name" value="Phosphoesterase"/>
</dbReference>
<dbReference type="EMBL" id="RIZI01000142">
    <property type="protein sequence ID" value="RNF66008.1"/>
    <property type="molecule type" value="Genomic_DNA"/>
</dbReference>
<gene>
    <name evidence="5" type="ORF">EC580_04890</name>
</gene>
<dbReference type="AlphaFoldDB" id="A0A3M8RBL9"/>
<evidence type="ECO:0000256" key="3">
    <source>
        <dbReference type="ARBA" id="ARBA00022801"/>
    </source>
</evidence>
<dbReference type="PANTHER" id="PTHR31956:SF1">
    <property type="entry name" value="NON-SPECIFIC PHOSPHOLIPASE C1"/>
    <property type="match status" value="1"/>
</dbReference>
<reference evidence="5" key="1">
    <citation type="submission" date="2018-10" db="EMBL/GenBank/DDBJ databases">
        <title>Acidithiobacillus sulfuriphilus sp. nov.: an extremely acidophilic sulfur-oxidizing chemolithotroph isolated from a neutral pH environment.</title>
        <authorList>
            <person name="Falagan C."/>
            <person name="Moya-Beltran A."/>
            <person name="Quatrini R."/>
            <person name="Johnson D.B."/>
        </authorList>
    </citation>
    <scope>NUCLEOTIDE SEQUENCE [LARGE SCALE GENOMIC DNA]</scope>
    <source>
        <strain evidence="5">CJ-2</strain>
    </source>
</reference>
<keyword evidence="3" id="KW-0378">Hydrolase</keyword>
<evidence type="ECO:0000313" key="5">
    <source>
        <dbReference type="EMBL" id="RNF66008.1"/>
    </source>
</evidence>
<sequence length="520" mass="57340">MMQHWSRRQFLQALGAGSAAGLACHPLSALAAAENSDQIAGLRQHIRHIVVIYQENRSFDHYFGAYRHPRGAAVANLLGPDGKISAAFDNLQKNPAGIPYSTLPMPEELPSLQRSLLPNRPFAVGPYVAADQNIPWDPAHLFFRMQREANGGKMDRFVGMALSKGHFSLDHAPVSDVDSMQAAYSVSRPSGAVLGYYTRQDLPFYHALADHYVLFDHFHQAMFGGSTGNALFLAAARTCQDPKAPREWRVPKDMSYVDLPYDQAGYLINNLPPLQGPTDAIPEKLAIAPDPAAQDFANIGDRLDAAGVPWAWYQEGWDRVKPWAMKDAFGPGDGSAIVDSGGLYVPHHNPFQYFARWKTYVRGGHLRDVTDFFGDVQAGRLPAVSFLKASASHNEHPADSAPRWGMDYVQGILNSLAKSPAWPHTLVLITYDEGGGFWDHVPPPARDYFGPGTRVPALLVSAWARPGYVDHRIADTTSILRLIETRFQLPPLNERDAAAYALTDGLDFSGKVRDPAFTFI</sequence>
<dbReference type="PANTHER" id="PTHR31956">
    <property type="entry name" value="NON-SPECIFIC PHOSPHOLIPASE C4-RELATED"/>
    <property type="match status" value="1"/>
</dbReference>